<keyword evidence="1" id="KW-0812">Transmembrane</keyword>
<organism evidence="2">
    <name type="scientific">marine metagenome</name>
    <dbReference type="NCBI Taxonomy" id="408172"/>
    <lineage>
        <taxon>unclassified sequences</taxon>
        <taxon>metagenomes</taxon>
        <taxon>ecological metagenomes</taxon>
    </lineage>
</organism>
<feature type="transmembrane region" description="Helical" evidence="1">
    <location>
        <begin position="246"/>
        <end position="268"/>
    </location>
</feature>
<gene>
    <name evidence="2" type="ORF">METZ01_LOCUS147963</name>
</gene>
<feature type="transmembrane region" description="Helical" evidence="1">
    <location>
        <begin position="116"/>
        <end position="135"/>
    </location>
</feature>
<sequence length="422" mass="47752">MAGVNRTQSWRRLKSAVAHSRLHAFLMGLFVLSYALLAYALFHKALQFTSSFPGLGPVLIERMMFLLFAFLFLLLLLSNVIINFTNLFRNRETHFLLSLPVPHQVVYQWKIFESGILASWAFLFLIAPLVTAYGTTYNASWHFYFVMPLFVALFVVLPGILGSWAAIGLARWLDRLAFQVAAVLAVIVLIVFVSSWLQPETVTDEMLETRVLDVVDRLLSRTQFSLFPFLPSYWVSSGITQWVEGALMGTFFFGLVLLSHTLFFGYLASTRSGGIFYGALSEVNSRGDGATARWKFWRRKPAFGQAIGQAAFAPRPLDRLAKLLWWGRGDTRALIVKDVRTFLRDATQWGQSLILLGLLIAYIVNLRHFSHRLTSDFWIDLTSYLNLGACALNLATLTTRFVFPQISLEGKRIWIIGMAPLG</sequence>
<accession>A0A382A115</accession>
<protein>
    <submittedName>
        <fullName evidence="2">Uncharacterized protein</fullName>
    </submittedName>
</protein>
<proteinExistence type="predicted"/>
<reference evidence="2" key="1">
    <citation type="submission" date="2018-05" db="EMBL/GenBank/DDBJ databases">
        <authorList>
            <person name="Lanie J.A."/>
            <person name="Ng W.-L."/>
            <person name="Kazmierczak K.M."/>
            <person name="Andrzejewski T.M."/>
            <person name="Davidsen T.M."/>
            <person name="Wayne K.J."/>
            <person name="Tettelin H."/>
            <person name="Glass J.I."/>
            <person name="Rusch D."/>
            <person name="Podicherti R."/>
            <person name="Tsui H.-C.T."/>
            <person name="Winkler M.E."/>
        </authorList>
    </citation>
    <scope>NUCLEOTIDE SEQUENCE</scope>
</reference>
<feature type="transmembrane region" description="Helical" evidence="1">
    <location>
        <begin position="62"/>
        <end position="82"/>
    </location>
</feature>
<feature type="transmembrane region" description="Helical" evidence="1">
    <location>
        <begin position="346"/>
        <end position="364"/>
    </location>
</feature>
<feature type="transmembrane region" description="Helical" evidence="1">
    <location>
        <begin position="176"/>
        <end position="197"/>
    </location>
</feature>
<dbReference type="EMBL" id="UINC01023442">
    <property type="protein sequence ID" value="SVA95109.1"/>
    <property type="molecule type" value="Genomic_DNA"/>
</dbReference>
<dbReference type="AlphaFoldDB" id="A0A382A115"/>
<keyword evidence="1" id="KW-1133">Transmembrane helix</keyword>
<feature type="transmembrane region" description="Helical" evidence="1">
    <location>
        <begin position="21"/>
        <end position="42"/>
    </location>
</feature>
<feature type="transmembrane region" description="Helical" evidence="1">
    <location>
        <begin position="384"/>
        <end position="403"/>
    </location>
</feature>
<feature type="transmembrane region" description="Helical" evidence="1">
    <location>
        <begin position="141"/>
        <end position="164"/>
    </location>
</feature>
<keyword evidence="1" id="KW-0472">Membrane</keyword>
<dbReference type="InterPro" id="IPR031599">
    <property type="entry name" value="ABC_tran_2"/>
</dbReference>
<dbReference type="Pfam" id="PF16949">
    <property type="entry name" value="ABC_tran_2"/>
    <property type="match status" value="1"/>
</dbReference>
<evidence type="ECO:0000256" key="1">
    <source>
        <dbReference type="SAM" id="Phobius"/>
    </source>
</evidence>
<feature type="non-terminal residue" evidence="2">
    <location>
        <position position="422"/>
    </location>
</feature>
<name>A0A382A115_9ZZZZ</name>
<evidence type="ECO:0000313" key="2">
    <source>
        <dbReference type="EMBL" id="SVA95109.1"/>
    </source>
</evidence>